<name>A0A0R1JYN2_9LACO</name>
<feature type="domain" description="HTH tetR-type" evidence="5">
    <location>
        <begin position="6"/>
        <end position="66"/>
    </location>
</feature>
<accession>A0A0R1JYN2</accession>
<organism evidence="6 7">
    <name type="scientific">Levilactobacillus namurensis DSM 19117</name>
    <dbReference type="NCBI Taxonomy" id="1423773"/>
    <lineage>
        <taxon>Bacteria</taxon>
        <taxon>Bacillati</taxon>
        <taxon>Bacillota</taxon>
        <taxon>Bacilli</taxon>
        <taxon>Lactobacillales</taxon>
        <taxon>Lactobacillaceae</taxon>
        <taxon>Levilactobacillus</taxon>
    </lineage>
</organism>
<dbReference type="SUPFAM" id="SSF46689">
    <property type="entry name" value="Homeodomain-like"/>
    <property type="match status" value="1"/>
</dbReference>
<keyword evidence="1" id="KW-0805">Transcription regulation</keyword>
<reference evidence="6 7" key="1">
    <citation type="journal article" date="2015" name="Genome Announc.">
        <title>Expanding the biotechnology potential of lactobacilli through comparative genomics of 213 strains and associated genera.</title>
        <authorList>
            <person name="Sun Z."/>
            <person name="Harris H.M."/>
            <person name="McCann A."/>
            <person name="Guo C."/>
            <person name="Argimon S."/>
            <person name="Zhang W."/>
            <person name="Yang X."/>
            <person name="Jeffery I.B."/>
            <person name="Cooney J.C."/>
            <person name="Kagawa T.F."/>
            <person name="Liu W."/>
            <person name="Song Y."/>
            <person name="Salvetti E."/>
            <person name="Wrobel A."/>
            <person name="Rasinkangas P."/>
            <person name="Parkhill J."/>
            <person name="Rea M.C."/>
            <person name="O'Sullivan O."/>
            <person name="Ritari J."/>
            <person name="Douillard F.P."/>
            <person name="Paul Ross R."/>
            <person name="Yang R."/>
            <person name="Briner A.E."/>
            <person name="Felis G.E."/>
            <person name="de Vos W.M."/>
            <person name="Barrangou R."/>
            <person name="Klaenhammer T.R."/>
            <person name="Caufield P.W."/>
            <person name="Cui Y."/>
            <person name="Zhang H."/>
            <person name="O'Toole P.W."/>
        </authorList>
    </citation>
    <scope>NUCLEOTIDE SEQUENCE [LARGE SCALE GENOMIC DNA]</scope>
    <source>
        <strain evidence="6 7">DSM 19117</strain>
    </source>
</reference>
<dbReference type="AlphaFoldDB" id="A0A0R1JYN2"/>
<keyword evidence="7" id="KW-1185">Reference proteome</keyword>
<dbReference type="OrthoDB" id="71867at2"/>
<dbReference type="PROSITE" id="PS50977">
    <property type="entry name" value="HTH_TETR_2"/>
    <property type="match status" value="1"/>
</dbReference>
<sequence>MVKRRTLTQEKVIEHANRLIAVHGLDHLTIRELATDLGVRPQSIYNYARSLNDLLDQVGVRFVHELAQQLLHELAGVSGDAALMVFAQVFRQACQHQVHLAPILLTPNQLAELPQTHAELVALYREMFTSLHLLEHAGTAQMAAITLYRSALFGFIMQELGGFLRLPPEQVDERFTQTMALAIRQLSVRG</sequence>
<evidence type="ECO:0000256" key="3">
    <source>
        <dbReference type="ARBA" id="ARBA00023163"/>
    </source>
</evidence>
<dbReference type="GO" id="GO:0003677">
    <property type="term" value="F:DNA binding"/>
    <property type="evidence" value="ECO:0007669"/>
    <property type="project" value="UniProtKB-UniRule"/>
</dbReference>
<protein>
    <submittedName>
        <fullName evidence="6">Transcriptional regulator</fullName>
    </submittedName>
</protein>
<gene>
    <name evidence="6" type="ORF">FD30_GL001481</name>
</gene>
<proteinExistence type="predicted"/>
<comment type="caution">
    <text evidence="6">The sequence shown here is derived from an EMBL/GenBank/DDBJ whole genome shotgun (WGS) entry which is preliminary data.</text>
</comment>
<dbReference type="Pfam" id="PF13305">
    <property type="entry name" value="TetR_C_33"/>
    <property type="match status" value="1"/>
</dbReference>
<dbReference type="RefSeq" id="WP_056944048.1">
    <property type="nucleotide sequence ID" value="NZ_AZDT01000021.1"/>
</dbReference>
<dbReference type="GeneID" id="84781940"/>
<evidence type="ECO:0000256" key="1">
    <source>
        <dbReference type="ARBA" id="ARBA00023015"/>
    </source>
</evidence>
<dbReference type="Pfam" id="PF00440">
    <property type="entry name" value="TetR_N"/>
    <property type="match status" value="1"/>
</dbReference>
<dbReference type="PATRIC" id="fig|1423773.3.peg.1518"/>
<evidence type="ECO:0000313" key="6">
    <source>
        <dbReference type="EMBL" id="KRK76309.1"/>
    </source>
</evidence>
<dbReference type="EMBL" id="AZDT01000021">
    <property type="protein sequence ID" value="KRK76309.1"/>
    <property type="molecule type" value="Genomic_DNA"/>
</dbReference>
<dbReference type="InterPro" id="IPR025996">
    <property type="entry name" value="MT1864/Rv1816-like_C"/>
</dbReference>
<evidence type="ECO:0000256" key="4">
    <source>
        <dbReference type="PROSITE-ProRule" id="PRU00335"/>
    </source>
</evidence>
<dbReference type="Proteomes" id="UP000051162">
    <property type="component" value="Unassembled WGS sequence"/>
</dbReference>
<dbReference type="InterPro" id="IPR009057">
    <property type="entry name" value="Homeodomain-like_sf"/>
</dbReference>
<feature type="DNA-binding region" description="H-T-H motif" evidence="4">
    <location>
        <begin position="29"/>
        <end position="48"/>
    </location>
</feature>
<dbReference type="Gene3D" id="1.10.357.10">
    <property type="entry name" value="Tetracycline Repressor, domain 2"/>
    <property type="match status" value="1"/>
</dbReference>
<keyword evidence="3" id="KW-0804">Transcription</keyword>
<keyword evidence="2 4" id="KW-0238">DNA-binding</keyword>
<dbReference type="InterPro" id="IPR001647">
    <property type="entry name" value="HTH_TetR"/>
</dbReference>
<dbReference type="Gene3D" id="1.10.10.60">
    <property type="entry name" value="Homeodomain-like"/>
    <property type="match status" value="1"/>
</dbReference>
<evidence type="ECO:0000259" key="5">
    <source>
        <dbReference type="PROSITE" id="PS50977"/>
    </source>
</evidence>
<dbReference type="STRING" id="1423773.FD30_GL001481"/>
<evidence type="ECO:0000256" key="2">
    <source>
        <dbReference type="ARBA" id="ARBA00023125"/>
    </source>
</evidence>
<evidence type="ECO:0000313" key="7">
    <source>
        <dbReference type="Proteomes" id="UP000051162"/>
    </source>
</evidence>